<gene>
    <name evidence="2" type="ORF">FDK13_34255</name>
</gene>
<keyword evidence="1" id="KW-1133">Transmembrane helix</keyword>
<proteinExistence type="predicted"/>
<evidence type="ECO:0000313" key="2">
    <source>
        <dbReference type="EMBL" id="TKT85257.1"/>
    </source>
</evidence>
<sequence length="472" mass="53548">MEPRKTAILIFTVFGLIQWLSWTPETCLMRHFLSIGTLFSFLLSVISLILSIQTLHQSGFLPIWGAYISYRYLSNDSLLNLRTSTADFLKNSFVVVLGAIGLCLIFVSLRILFMTDGYPKGLFTLSYFMVFATMLANYTFVPTVLEWTYDVPFSSRGTGVYISPILAYTELPNSSEWLLCKTNFVIIIDQRLAIFKPAHLMQKIELKLKTPVYEGNLSLLIEADTSRFPNRLSSAQMAQLEVLLTRTDSLIPFFESEIDKLAPMFSENIKSAYEGFGKSSMSLNNISTLKEAANQLITSMQHLDSKKITAIISVAVEKYILGDQKIDRTRPLFKVSLTTTDVVLKGEYAQMHNSMLKIFHDMAGDNYKMMLNMLPLLFNSSFGSNTDSFEKMQQMMSGSFTEVPHLNVGTIHSNQEDIDEAIRETLKRLRALDPDVNAQMAGQNLQNELRKKQLLGQNEEIDTILFMKIFSE</sequence>
<feature type="transmembrane region" description="Helical" evidence="1">
    <location>
        <begin position="93"/>
        <end position="113"/>
    </location>
</feature>
<accession>A0A4U6CPF1</accession>
<keyword evidence="1" id="KW-0472">Membrane</keyword>
<feature type="transmembrane region" description="Helical" evidence="1">
    <location>
        <begin position="125"/>
        <end position="145"/>
    </location>
</feature>
<name>A0A4U6CPF1_9BACT</name>
<comment type="caution">
    <text evidence="2">The sequence shown here is derived from an EMBL/GenBank/DDBJ whole genome shotgun (WGS) entry which is preliminary data.</text>
</comment>
<evidence type="ECO:0000313" key="3">
    <source>
        <dbReference type="Proteomes" id="UP000304900"/>
    </source>
</evidence>
<dbReference type="EMBL" id="SZVO01000033">
    <property type="protein sequence ID" value="TKT85257.1"/>
    <property type="molecule type" value="Genomic_DNA"/>
</dbReference>
<evidence type="ECO:0000256" key="1">
    <source>
        <dbReference type="SAM" id="Phobius"/>
    </source>
</evidence>
<protein>
    <submittedName>
        <fullName evidence="2">Uncharacterized protein</fullName>
    </submittedName>
</protein>
<organism evidence="2 3">
    <name type="scientific">Dyadobacter frigoris</name>
    <dbReference type="NCBI Taxonomy" id="2576211"/>
    <lineage>
        <taxon>Bacteria</taxon>
        <taxon>Pseudomonadati</taxon>
        <taxon>Bacteroidota</taxon>
        <taxon>Cytophagia</taxon>
        <taxon>Cytophagales</taxon>
        <taxon>Spirosomataceae</taxon>
        <taxon>Dyadobacter</taxon>
    </lineage>
</organism>
<dbReference type="AlphaFoldDB" id="A0A4U6CPF1"/>
<dbReference type="Proteomes" id="UP000304900">
    <property type="component" value="Unassembled WGS sequence"/>
</dbReference>
<keyword evidence="1" id="KW-0812">Transmembrane</keyword>
<dbReference type="RefSeq" id="WP_137344521.1">
    <property type="nucleotide sequence ID" value="NZ_SZVO01000033.1"/>
</dbReference>
<reference evidence="2 3" key="1">
    <citation type="submission" date="2019-05" db="EMBL/GenBank/DDBJ databases">
        <title>Dyadobacter AR-3-8 sp. nov., isolated from arctic soil.</title>
        <authorList>
            <person name="Chaudhary D.K."/>
        </authorList>
    </citation>
    <scope>NUCLEOTIDE SEQUENCE [LARGE SCALE GENOMIC DNA]</scope>
    <source>
        <strain evidence="2 3">AR-3-8</strain>
    </source>
</reference>
<feature type="transmembrane region" description="Helical" evidence="1">
    <location>
        <begin position="28"/>
        <end position="50"/>
    </location>
</feature>
<keyword evidence="3" id="KW-1185">Reference proteome</keyword>